<proteinExistence type="inferred from homology"/>
<evidence type="ECO:0000256" key="1">
    <source>
        <dbReference type="ARBA" id="ARBA00022741"/>
    </source>
</evidence>
<evidence type="ECO:0000259" key="4">
    <source>
        <dbReference type="PROSITE" id="PS51722"/>
    </source>
</evidence>
<dbReference type="EC" id="3.6.5.-" evidence="3"/>
<keyword evidence="3" id="KW-0820">tRNA-binding</keyword>
<dbReference type="Gene3D" id="2.40.30.10">
    <property type="entry name" value="Translation factors"/>
    <property type="match status" value="1"/>
</dbReference>
<keyword evidence="3" id="KW-0694">RNA-binding</keyword>
<dbReference type="InterPro" id="IPR035651">
    <property type="entry name" value="BipA_V"/>
</dbReference>
<dbReference type="Gene3D" id="2.40.50.250">
    <property type="entry name" value="bipa protein"/>
    <property type="match status" value="1"/>
</dbReference>
<keyword evidence="3" id="KW-0378">Hydrolase</keyword>
<keyword evidence="3" id="KW-0963">Cytoplasm</keyword>
<dbReference type="PROSITE" id="PS51722">
    <property type="entry name" value="G_TR_2"/>
    <property type="match status" value="1"/>
</dbReference>
<keyword evidence="3" id="KW-0699">rRNA-binding</keyword>
<dbReference type="CDD" id="cd01891">
    <property type="entry name" value="TypA_BipA"/>
    <property type="match status" value="1"/>
</dbReference>
<dbReference type="CDD" id="cd03691">
    <property type="entry name" value="BipA_TypA_II"/>
    <property type="match status" value="1"/>
</dbReference>
<dbReference type="CDD" id="cd03710">
    <property type="entry name" value="BipA_TypA_C"/>
    <property type="match status" value="1"/>
</dbReference>
<dbReference type="Pfam" id="PF21018">
    <property type="entry name" value="BipA_C"/>
    <property type="match status" value="1"/>
</dbReference>
<feature type="binding site" evidence="3">
    <location>
        <begin position="14"/>
        <end position="19"/>
    </location>
    <ligand>
        <name>GTP</name>
        <dbReference type="ChEBI" id="CHEBI:37565"/>
    </ligand>
</feature>
<comment type="caution">
    <text evidence="5">The sequence shown here is derived from an EMBL/GenBank/DDBJ whole genome shotgun (WGS) entry which is preliminary data.</text>
</comment>
<comment type="function">
    <text evidence="3">A 50S ribosomal subunit assembly protein with GTPase activity, required for 50S subunit assembly at low temperatures, may also play a role in translation. Binds GTP and analogs. Binds the 70S ribosome between the 30S and 50S subunits, in a similar position as ribosome-bound EF-G; it contacts a number of ribosomal proteins, both rRNAs and the A-site tRNA.</text>
</comment>
<dbReference type="RefSeq" id="WP_284938487.1">
    <property type="nucleotide sequence ID" value="NZ_JANURM010000020.1"/>
</dbReference>
<dbReference type="InterPro" id="IPR047041">
    <property type="entry name" value="BipA_GTP-bd_dom"/>
</dbReference>
<dbReference type="Gene3D" id="3.30.70.870">
    <property type="entry name" value="Elongation Factor G (Translational Gtpase), domain 3"/>
    <property type="match status" value="1"/>
</dbReference>
<dbReference type="InterPro" id="IPR042116">
    <property type="entry name" value="TypA/BipA_C"/>
</dbReference>
<sequence>MENIRNIAVIAHVDHGKTTLVDELLKQSGTFNEHQSVGERVMDSNDIERERGITILSKNTAIRYKDTKINIIDTPGHADFGGEVERVLKMVDGVLLLVDAQEGVMPQTKFVVKKALSLGLRPIVVVNKIDKPAGDPERVINEIFDLFVALDASDEQLEFPVVYAAAKNGYAKLNLEDENVNLQPLFETILAHVPRPSGSDENPLQLQVFTLDYDNYVGKIGIARIFNGKISKNQNVTLAKADGSKTTGRISKLIGFMGLERTDINEAGTGDIVAIAGFEALDVGDSVVDPNNPMPLDPLHIEEPTLSVVFSVNDGPLAGTEGKHVTSNKIDERLANEMKTNIAMRYENIGEGKFKVSGRGELQITILAENMRREGYEFLLGRPEVIVKEIDGVRCEPFELLVIDAPDDCTGTVIEKLGKRKAEMVSMNPTGDGQTRIEFEIPARGLIGFRSQFLTDTKGEGVMNHSFLEFRPLSGSVEHRTNGSLCSMENGVALAYSLFNLQDRGVLFIDPQTKVYVGMIIGEHSRPNDLDVNPIKGKNLTNVRASGSDDAIKLVPPRKLNLERALEWIEDDELVEVTPINIRVRKRYLDPTQRKRMAKQVG</sequence>
<comment type="subunit">
    <text evidence="3">Monomer.</text>
</comment>
<dbReference type="InterPro" id="IPR053905">
    <property type="entry name" value="EF-G-like_DII"/>
</dbReference>
<dbReference type="InterPro" id="IPR000795">
    <property type="entry name" value="T_Tr_GTP-bd_dom"/>
</dbReference>
<comment type="subcellular location">
    <subcellularLocation>
        <location evidence="3">Cytoplasm</location>
    </subcellularLocation>
    <text evidence="3">Binds to ribosomes.</text>
</comment>
<dbReference type="PROSITE" id="PS00301">
    <property type="entry name" value="G_TR_1"/>
    <property type="match status" value="1"/>
</dbReference>
<dbReference type="InterPro" id="IPR027417">
    <property type="entry name" value="P-loop_NTPase"/>
</dbReference>
<dbReference type="HAMAP" id="MF_00849">
    <property type="entry name" value="BipA"/>
    <property type="match status" value="1"/>
</dbReference>
<evidence type="ECO:0000313" key="6">
    <source>
        <dbReference type="Proteomes" id="UP001173801"/>
    </source>
</evidence>
<dbReference type="PANTHER" id="PTHR42908">
    <property type="entry name" value="TRANSLATION ELONGATION FACTOR-RELATED"/>
    <property type="match status" value="1"/>
</dbReference>
<name>A0ABT7HT09_9BACT</name>
<reference evidence="5" key="1">
    <citation type="submission" date="2022-08" db="EMBL/GenBank/DDBJ databases">
        <authorList>
            <person name="Wang H."/>
        </authorList>
    </citation>
    <scope>NUCLEOTIDE SEQUENCE</scope>
    <source>
        <strain evidence="5">PS10</strain>
    </source>
</reference>
<dbReference type="NCBIfam" id="TIGR01394">
    <property type="entry name" value="TypA_BipA"/>
    <property type="match status" value="1"/>
</dbReference>
<feature type="domain" description="Tr-type G" evidence="4">
    <location>
        <begin position="2"/>
        <end position="197"/>
    </location>
</feature>
<dbReference type="InterPro" id="IPR048876">
    <property type="entry name" value="BipA_C"/>
</dbReference>
<dbReference type="InterPro" id="IPR009000">
    <property type="entry name" value="Transl_B-barrel_sf"/>
</dbReference>
<dbReference type="SUPFAM" id="SSF54980">
    <property type="entry name" value="EF-G C-terminal domain-like"/>
    <property type="match status" value="2"/>
</dbReference>
<keyword evidence="2 3" id="KW-0342">GTP-binding</keyword>
<keyword evidence="6" id="KW-1185">Reference proteome</keyword>
<dbReference type="Pfam" id="PF00679">
    <property type="entry name" value="EFG_C"/>
    <property type="match status" value="1"/>
</dbReference>
<accession>A0ABT7HT09</accession>
<organism evidence="5 6">
    <name type="scientific">Campylobacter gastrosuis</name>
    <dbReference type="NCBI Taxonomy" id="2974576"/>
    <lineage>
        <taxon>Bacteria</taxon>
        <taxon>Pseudomonadati</taxon>
        <taxon>Campylobacterota</taxon>
        <taxon>Epsilonproteobacteria</taxon>
        <taxon>Campylobacterales</taxon>
        <taxon>Campylobacteraceae</taxon>
        <taxon>Campylobacter</taxon>
    </lineage>
</organism>
<comment type="similarity">
    <text evidence="3">Belongs to the TRAFAC class translation factor GTPase superfamily. Classic translation factor GTPase family. BipA subfamily.</text>
</comment>
<dbReference type="InterPro" id="IPR000640">
    <property type="entry name" value="EFG_V-like"/>
</dbReference>
<dbReference type="InterPro" id="IPR047042">
    <property type="entry name" value="BipA_II"/>
</dbReference>
<dbReference type="EMBL" id="JANURM010000020">
    <property type="protein sequence ID" value="MDL0089748.1"/>
    <property type="molecule type" value="Genomic_DNA"/>
</dbReference>
<dbReference type="Pfam" id="PF22042">
    <property type="entry name" value="EF-G_D2"/>
    <property type="match status" value="1"/>
</dbReference>
<dbReference type="SUPFAM" id="SSF50447">
    <property type="entry name" value="Translation proteins"/>
    <property type="match status" value="1"/>
</dbReference>
<protein>
    <recommendedName>
        <fullName evidence="3">Large ribosomal subunit assembly factor BipA</fullName>
        <ecNumber evidence="3">3.6.5.-</ecNumber>
    </recommendedName>
    <alternativeName>
        <fullName evidence="3">GTP-binding protein BipA</fullName>
    </alternativeName>
</protein>
<dbReference type="Proteomes" id="UP001173801">
    <property type="component" value="Unassembled WGS sequence"/>
</dbReference>
<dbReference type="InterPro" id="IPR031157">
    <property type="entry name" value="G_TR_CS"/>
</dbReference>
<evidence type="ECO:0000256" key="3">
    <source>
        <dbReference type="HAMAP-Rule" id="MF_00849"/>
    </source>
</evidence>
<dbReference type="PANTHER" id="PTHR42908:SF8">
    <property type="entry name" value="TR-TYPE G DOMAIN-CONTAINING PROTEIN"/>
    <property type="match status" value="1"/>
</dbReference>
<evidence type="ECO:0000313" key="5">
    <source>
        <dbReference type="EMBL" id="MDL0089748.1"/>
    </source>
</evidence>
<dbReference type="Pfam" id="PF00009">
    <property type="entry name" value="GTP_EFTU"/>
    <property type="match status" value="1"/>
</dbReference>
<dbReference type="PRINTS" id="PR00315">
    <property type="entry name" value="ELONGATNFCT"/>
</dbReference>
<dbReference type="Gene3D" id="3.30.70.240">
    <property type="match status" value="1"/>
</dbReference>
<keyword evidence="3" id="KW-0690">Ribosome biogenesis</keyword>
<reference evidence="5" key="2">
    <citation type="journal article" date="2023" name="Microorganisms">
        <title>Isolation and Genomic Characteristics of Cat-Borne Campylobacter felis sp. nov. and Sheep-Borne Campylobacter ovis sp. nov.</title>
        <authorList>
            <person name="Wang H."/>
            <person name="Li Y."/>
            <person name="Gu Y."/>
            <person name="Zhou G."/>
            <person name="Chen X."/>
            <person name="Zhang X."/>
            <person name="Shao Z."/>
            <person name="Zhang J."/>
            <person name="Zhang M."/>
        </authorList>
    </citation>
    <scope>NUCLEOTIDE SEQUENCE</scope>
    <source>
        <strain evidence="5">PS10</strain>
    </source>
</reference>
<comment type="catalytic activity">
    <reaction evidence="3">
        <text>GTP + H2O = GDP + phosphate + H(+)</text>
        <dbReference type="Rhea" id="RHEA:19669"/>
        <dbReference type="ChEBI" id="CHEBI:15377"/>
        <dbReference type="ChEBI" id="CHEBI:15378"/>
        <dbReference type="ChEBI" id="CHEBI:37565"/>
        <dbReference type="ChEBI" id="CHEBI:43474"/>
        <dbReference type="ChEBI" id="CHEBI:58189"/>
    </reaction>
</comment>
<dbReference type="InterPro" id="IPR035647">
    <property type="entry name" value="EFG_III/V"/>
</dbReference>
<dbReference type="NCBIfam" id="TIGR00231">
    <property type="entry name" value="small_GTP"/>
    <property type="match status" value="1"/>
</dbReference>
<keyword evidence="1 3" id="KW-0547">Nucleotide-binding</keyword>
<dbReference type="InterPro" id="IPR005225">
    <property type="entry name" value="Small_GTP-bd"/>
</dbReference>
<evidence type="ECO:0000256" key="2">
    <source>
        <dbReference type="ARBA" id="ARBA00023134"/>
    </source>
</evidence>
<gene>
    <name evidence="5" type="primary">typA</name>
    <name evidence="3" type="synonym">bipA</name>
    <name evidence="5" type="ORF">NYG85_10290</name>
</gene>
<feature type="binding site" evidence="3">
    <location>
        <begin position="127"/>
        <end position="130"/>
    </location>
    <ligand>
        <name>GTP</name>
        <dbReference type="ChEBI" id="CHEBI:37565"/>
    </ligand>
</feature>
<dbReference type="SUPFAM" id="SSF52540">
    <property type="entry name" value="P-loop containing nucleoside triphosphate hydrolases"/>
    <property type="match status" value="1"/>
</dbReference>
<dbReference type="InterPro" id="IPR006298">
    <property type="entry name" value="BipA"/>
</dbReference>
<dbReference type="Gene3D" id="3.40.50.300">
    <property type="entry name" value="P-loop containing nucleotide triphosphate hydrolases"/>
    <property type="match status" value="1"/>
</dbReference>